<dbReference type="InterPro" id="IPR055378">
    <property type="entry name" value="GH3_C"/>
</dbReference>
<dbReference type="Pfam" id="PF23572">
    <property type="entry name" value="GH3_C"/>
    <property type="match status" value="1"/>
</dbReference>
<keyword evidence="4" id="KW-1185">Reference proteome</keyword>
<name>A0A556N2T4_9FLAO</name>
<comment type="caution">
    <text evidence="3">The sequence shown here is derived from an EMBL/GenBank/DDBJ whole genome shotgun (WGS) entry which is preliminary data.</text>
</comment>
<reference evidence="3 4" key="1">
    <citation type="submission" date="2019-07" db="EMBL/GenBank/DDBJ databases">
        <authorList>
            <person name="Huq M.A."/>
        </authorList>
    </citation>
    <scope>NUCLEOTIDE SEQUENCE [LARGE SCALE GENOMIC DNA]</scope>
    <source>
        <strain evidence="3 4">MAH-3</strain>
    </source>
</reference>
<dbReference type="Gene3D" id="3.40.50.12780">
    <property type="entry name" value="N-terminal domain of ligase-like"/>
    <property type="match status" value="1"/>
</dbReference>
<organism evidence="3 4">
    <name type="scientific">Fluviicola chungangensis</name>
    <dbReference type="NCBI Taxonomy" id="2597671"/>
    <lineage>
        <taxon>Bacteria</taxon>
        <taxon>Pseudomonadati</taxon>
        <taxon>Bacteroidota</taxon>
        <taxon>Flavobacteriia</taxon>
        <taxon>Flavobacteriales</taxon>
        <taxon>Crocinitomicaceae</taxon>
        <taxon>Fluviicola</taxon>
    </lineage>
</organism>
<dbReference type="OrthoDB" id="5678283at2"/>
<dbReference type="EMBL" id="VLPL01000002">
    <property type="protein sequence ID" value="TSJ46338.1"/>
    <property type="molecule type" value="Genomic_DNA"/>
</dbReference>
<gene>
    <name evidence="3" type="ORF">FO442_04050</name>
</gene>
<dbReference type="Proteomes" id="UP000316008">
    <property type="component" value="Unassembled WGS sequence"/>
</dbReference>
<sequence>MPIIGKLLKKTTEFSARRNALKGLDFKDQIKVLSKILKFAQETKFGYHYDFQSILDSENMVEEFQKAIPIRDYDQFYQTWLHRCLDDEEDVIWPGKIKYFALSSGTTGSPSKRIPVTKQMIRSFQRNTIKQFTATADLNLSDGFYQKSLIAVGGSSKPEKKGKHYEGDLSGILKKHTSVVLLPLTKPDSETAAIKDWNKKLDRMVEKAPEWDISTIAGIPSWCIMLMERIIERYQVNSIHDIWPNLELYLTGGVYVEPYLKRFEKVCGKKVHILNTYLASEGYFAYQKRAESNGMQLLLKSGIFFEFVPFNRGNFDEYGNLKPEAKALTVNEVITGEDYALVISTNAGLWRYLVGDLVQFVDLERREIRISGRIKQYLSLVGEHLSLDNINTAIMKAGEKLNVAIPEFCLYANSDEQRHYWCFGTDKPMDNELVMRTVDTFLCELNDDYASVRKYDTLKTPASYQTDVNNFYQFMEEKGKLGSQNKFPRVMNEHQAQEWRLFLGI</sequence>
<dbReference type="GO" id="GO:0005737">
    <property type="term" value="C:cytoplasm"/>
    <property type="evidence" value="ECO:0007669"/>
    <property type="project" value="TreeGrafter"/>
</dbReference>
<dbReference type="AlphaFoldDB" id="A0A556N2T4"/>
<accession>A0A556N2T4</accession>
<protein>
    <submittedName>
        <fullName evidence="3">GH3 auxin-responsive promoter family protein</fullName>
    </submittedName>
</protein>
<dbReference type="InterPro" id="IPR042099">
    <property type="entry name" value="ANL_N_sf"/>
</dbReference>
<evidence type="ECO:0000259" key="1">
    <source>
        <dbReference type="Pfam" id="PF23571"/>
    </source>
</evidence>
<dbReference type="GO" id="GO:0016881">
    <property type="term" value="F:acid-amino acid ligase activity"/>
    <property type="evidence" value="ECO:0007669"/>
    <property type="project" value="TreeGrafter"/>
</dbReference>
<dbReference type="PANTHER" id="PTHR31901">
    <property type="entry name" value="GH3 DOMAIN-CONTAINING PROTEIN"/>
    <property type="match status" value="1"/>
</dbReference>
<evidence type="ECO:0000259" key="2">
    <source>
        <dbReference type="Pfam" id="PF23572"/>
    </source>
</evidence>
<evidence type="ECO:0000313" key="4">
    <source>
        <dbReference type="Proteomes" id="UP000316008"/>
    </source>
</evidence>
<dbReference type="InterPro" id="IPR055377">
    <property type="entry name" value="GH3_M"/>
</dbReference>
<feature type="domain" description="GH3 middle" evidence="1">
    <location>
        <begin position="297"/>
        <end position="363"/>
    </location>
</feature>
<dbReference type="RefSeq" id="WP_144331875.1">
    <property type="nucleotide sequence ID" value="NZ_VLPL01000002.1"/>
</dbReference>
<feature type="domain" description="GH3 C-terminal" evidence="2">
    <location>
        <begin position="389"/>
        <end position="494"/>
    </location>
</feature>
<evidence type="ECO:0000313" key="3">
    <source>
        <dbReference type="EMBL" id="TSJ46338.1"/>
    </source>
</evidence>
<dbReference type="Pfam" id="PF23571">
    <property type="entry name" value="GH3_M"/>
    <property type="match status" value="1"/>
</dbReference>
<proteinExistence type="predicted"/>
<dbReference type="PANTHER" id="PTHR31901:SF9">
    <property type="entry name" value="GH3 DOMAIN-CONTAINING PROTEIN"/>
    <property type="match status" value="1"/>
</dbReference>
<dbReference type="InterPro" id="IPR004993">
    <property type="entry name" value="GH3"/>
</dbReference>
<dbReference type="Pfam" id="PF03321">
    <property type="entry name" value="GH3"/>
    <property type="match status" value="1"/>
</dbReference>